<feature type="region of interest" description="Disordered" evidence="1">
    <location>
        <begin position="119"/>
        <end position="180"/>
    </location>
</feature>
<dbReference type="Proteomes" id="UP001285354">
    <property type="component" value="Unassembled WGS sequence"/>
</dbReference>
<feature type="compositionally biased region" description="Low complexity" evidence="1">
    <location>
        <begin position="1154"/>
        <end position="1164"/>
    </location>
</feature>
<dbReference type="PANTHER" id="PTHR35711">
    <property type="entry name" value="EXPRESSED PROTEIN"/>
    <property type="match status" value="1"/>
</dbReference>
<organism evidence="2 3">
    <name type="scientific">Diplocarpon rosae</name>
    <dbReference type="NCBI Taxonomy" id="946125"/>
    <lineage>
        <taxon>Eukaryota</taxon>
        <taxon>Fungi</taxon>
        <taxon>Dikarya</taxon>
        <taxon>Ascomycota</taxon>
        <taxon>Pezizomycotina</taxon>
        <taxon>Leotiomycetes</taxon>
        <taxon>Helotiales</taxon>
        <taxon>Drepanopezizaceae</taxon>
        <taxon>Diplocarpon</taxon>
    </lineage>
</organism>
<feature type="compositionally biased region" description="Low complexity" evidence="1">
    <location>
        <begin position="925"/>
        <end position="936"/>
    </location>
</feature>
<accession>A0AAD9T3G9</accession>
<feature type="region of interest" description="Disordered" evidence="1">
    <location>
        <begin position="806"/>
        <end position="1231"/>
    </location>
</feature>
<feature type="compositionally biased region" description="Basic and acidic residues" evidence="1">
    <location>
        <begin position="119"/>
        <end position="131"/>
    </location>
</feature>
<keyword evidence="3" id="KW-1185">Reference proteome</keyword>
<feature type="region of interest" description="Disordered" evidence="1">
    <location>
        <begin position="371"/>
        <end position="791"/>
    </location>
</feature>
<evidence type="ECO:0000256" key="1">
    <source>
        <dbReference type="SAM" id="MobiDB-lite"/>
    </source>
</evidence>
<proteinExistence type="predicted"/>
<feature type="compositionally biased region" description="Polar residues" evidence="1">
    <location>
        <begin position="270"/>
        <end position="281"/>
    </location>
</feature>
<name>A0AAD9T3G9_9HELO</name>
<feature type="compositionally biased region" description="Polar residues" evidence="1">
    <location>
        <begin position="1221"/>
        <end position="1231"/>
    </location>
</feature>
<feature type="compositionally biased region" description="Basic and acidic residues" evidence="1">
    <location>
        <begin position="533"/>
        <end position="543"/>
    </location>
</feature>
<reference evidence="2" key="1">
    <citation type="submission" date="2023-06" db="EMBL/GenBank/DDBJ databases">
        <title>Draft genome of Marssonina rosae.</title>
        <authorList>
            <person name="Cheng Q."/>
        </authorList>
    </citation>
    <scope>NUCLEOTIDE SEQUENCE</scope>
    <source>
        <strain evidence="2">R4</strain>
    </source>
</reference>
<feature type="compositionally biased region" description="Acidic residues" evidence="1">
    <location>
        <begin position="966"/>
        <end position="992"/>
    </location>
</feature>
<feature type="compositionally biased region" description="Polar residues" evidence="1">
    <location>
        <begin position="743"/>
        <end position="757"/>
    </location>
</feature>
<feature type="compositionally biased region" description="Basic and acidic residues" evidence="1">
    <location>
        <begin position="1135"/>
        <end position="1151"/>
    </location>
</feature>
<feature type="compositionally biased region" description="Low complexity" evidence="1">
    <location>
        <begin position="297"/>
        <end position="309"/>
    </location>
</feature>
<feature type="compositionally biased region" description="Polar residues" evidence="1">
    <location>
        <begin position="673"/>
        <end position="687"/>
    </location>
</feature>
<feature type="compositionally biased region" description="Polar residues" evidence="1">
    <location>
        <begin position="388"/>
        <end position="399"/>
    </location>
</feature>
<feature type="compositionally biased region" description="Low complexity" evidence="1">
    <location>
        <begin position="591"/>
        <end position="608"/>
    </location>
</feature>
<feature type="compositionally biased region" description="Basic and acidic residues" evidence="1">
    <location>
        <begin position="236"/>
        <end position="251"/>
    </location>
</feature>
<dbReference type="EMBL" id="JAUBYV010000003">
    <property type="protein sequence ID" value="KAK2628064.1"/>
    <property type="molecule type" value="Genomic_DNA"/>
</dbReference>
<feature type="compositionally biased region" description="Acidic residues" evidence="1">
    <location>
        <begin position="938"/>
        <end position="951"/>
    </location>
</feature>
<feature type="compositionally biased region" description="Basic and acidic residues" evidence="1">
    <location>
        <begin position="413"/>
        <end position="427"/>
    </location>
</feature>
<feature type="compositionally biased region" description="Basic and acidic residues" evidence="1">
    <location>
        <begin position="1172"/>
        <end position="1190"/>
    </location>
</feature>
<feature type="compositionally biased region" description="Acidic residues" evidence="1">
    <location>
        <begin position="1111"/>
        <end position="1134"/>
    </location>
</feature>
<feature type="region of interest" description="Disordered" evidence="1">
    <location>
        <begin position="212"/>
        <end position="332"/>
    </location>
</feature>
<evidence type="ECO:0008006" key="4">
    <source>
        <dbReference type="Google" id="ProtNLM"/>
    </source>
</evidence>
<feature type="compositionally biased region" description="Basic and acidic residues" evidence="1">
    <location>
        <begin position="818"/>
        <end position="831"/>
    </location>
</feature>
<gene>
    <name evidence="2" type="ORF">QTJ16_002710</name>
</gene>
<feature type="compositionally biased region" description="Low complexity" evidence="1">
    <location>
        <begin position="1051"/>
        <end position="1069"/>
    </location>
</feature>
<feature type="compositionally biased region" description="Basic and acidic residues" evidence="1">
    <location>
        <begin position="1207"/>
        <end position="1220"/>
    </location>
</feature>
<dbReference type="AlphaFoldDB" id="A0AAD9T3G9"/>
<feature type="compositionally biased region" description="Low complexity" evidence="1">
    <location>
        <begin position="1016"/>
        <end position="1025"/>
    </location>
</feature>
<feature type="compositionally biased region" description="Basic and acidic residues" evidence="1">
    <location>
        <begin position="1026"/>
        <end position="1035"/>
    </location>
</feature>
<protein>
    <recommendedName>
        <fullName evidence="4">Nucleolar protein Dnt1-like N-terminal domain-containing protein</fullName>
    </recommendedName>
</protein>
<feature type="compositionally biased region" description="Polar residues" evidence="1">
    <location>
        <begin position="721"/>
        <end position="734"/>
    </location>
</feature>
<feature type="compositionally biased region" description="Polar residues" evidence="1">
    <location>
        <begin position="133"/>
        <end position="143"/>
    </location>
</feature>
<evidence type="ECO:0000313" key="3">
    <source>
        <dbReference type="Proteomes" id="UP001285354"/>
    </source>
</evidence>
<feature type="compositionally biased region" description="Low complexity" evidence="1">
    <location>
        <begin position="1078"/>
        <end position="1092"/>
    </location>
</feature>
<comment type="caution">
    <text evidence="2">The sequence shown here is derived from an EMBL/GenBank/DDBJ whole genome shotgun (WGS) entry which is preliminary data.</text>
</comment>
<evidence type="ECO:0000313" key="2">
    <source>
        <dbReference type="EMBL" id="KAK2628064.1"/>
    </source>
</evidence>
<sequence length="1231" mass="135262">MTSPMGPPPTTGYSLRVQLFDSTACDSSDKPIRSFRVVASPEMTVEEFCHEASRIYQLNYGGEPLALKKVQDDQQFDVTQGEVLGNLFTTMSTIRFIQASAIPGARDSVAPTSALRFDAAADRKRERERGSRVNGNTIGSSWKPNKRQKVADPDKPLPSCENGEGTPGTPKINGFIPDANVIPNSQESVILGNATGPVPSLRHVRHFIPETAKEIRETPPPSSPIEMPAPFYKSASADRQKRQPAKRHLDNDSNATSHVDRSSPFREASVQAQSQVPNSRAKSAPSFHIQRTTELGTSVSTAATTPPSVDQRPLQKGPSPSSRRRPESCAAVPETNRQIVRSHDENSIYDVVVTDEEDAAILRFKKSALKNRNSTNSGLPGMEWAKNKFSTPPNASRRSSVPRELLMTPSSKQRQEKQKQQADELRNTRLAAEARQVQENRRAEEERSKREEQERIEVEECQRGEKERKETIAKAARLEKEQQTREAEEETRREQTRIAKEKAFAEKRVEEERSAQEKADAERSPNEEETASEEPRTSSETLKRKEKRHSLVAPCHLKSSPPTLGPPRGTPARAQSSTPFIPSGRKSALKPSASSQARRSSSPAGSKSSTDESSNGVGFDAQMSLPKAANRRVSFRDEPELKITPIRPPTRILPPKFSTLNTIPNVNKHDQPKATTGKNATPSSSAQAPKAILSMGSAPRSSHSTPILPPVRQYTPVPVPRTSSYLGRNTTPNMPTKMAPVRKQSTPLDTARNSTPVAENPVRKSATPVPQPEKKTSPAITVSASKRTVPVDQNFKEILLPVTAAAFSKSACPVPTPKESRPIEPDPKAESQLEVSSDDSEEDIPRRPNPKKQSSGVGLVLEKLQSVATELPKPDLSEDDEDVATNKEIDGDETQSHNSSSRDSRSPVIFSQHPKSAESTKALRSASPDSQSSSVSDLNDEQDEEYSDSAAEDQPMPVANNQFIDMEVEEEDRSDYDSDAAPEEDEDDEMEVEIPNSSPPVLPSHKHASKPSPKFSGQSQNNSKDSSSDEGHNTQDELDQQLTSSLYEARSTIPASSIPIYPPTSSTAPRPAMKVGVSLSSLNRNRSMLGSSQAARPPVGRSGQRSLQPIDDQDSEESEEESNDDSSDSPDDDDAKTTDHKSMNESARDKSPANSDSDSNGNSDTDQDQDEEQKIRNELTMEIARLHRSDTGIPSPRMYTTQQNNTVKERKEKTEKKRDSFTTGYQFNFGS</sequence>
<feature type="compositionally biased region" description="Basic and acidic residues" evidence="1">
    <location>
        <begin position="436"/>
        <end position="526"/>
    </location>
</feature>
<dbReference type="PANTHER" id="PTHR35711:SF1">
    <property type="entry name" value="ECTODERMAL, ISOFORM F"/>
    <property type="match status" value="1"/>
</dbReference>